<evidence type="ECO:0000256" key="2">
    <source>
        <dbReference type="ARBA" id="ARBA00022801"/>
    </source>
</evidence>
<dbReference type="PROSITE" id="PS51192">
    <property type="entry name" value="HELICASE_ATP_BIND_1"/>
    <property type="match status" value="1"/>
</dbReference>
<evidence type="ECO:0000256" key="3">
    <source>
        <dbReference type="ARBA" id="ARBA00022806"/>
    </source>
</evidence>
<dbReference type="InterPro" id="IPR002464">
    <property type="entry name" value="DNA/RNA_helicase_DEAH_CS"/>
</dbReference>
<feature type="domain" description="Helicase ATP-binding" evidence="6">
    <location>
        <begin position="16"/>
        <end position="179"/>
    </location>
</feature>
<dbReference type="CDD" id="cd18791">
    <property type="entry name" value="SF2_C_RHA"/>
    <property type="match status" value="1"/>
</dbReference>
<name>A0ABU2ZLU6_9SPHN</name>
<dbReference type="NCBIfam" id="TIGR01970">
    <property type="entry name" value="DEAH_box_HrpB"/>
    <property type="match status" value="1"/>
</dbReference>
<evidence type="ECO:0000313" key="8">
    <source>
        <dbReference type="EMBL" id="MDT0576554.1"/>
    </source>
</evidence>
<gene>
    <name evidence="8" type="primary">hrpB</name>
    <name evidence="8" type="ORF">RM533_10185</name>
</gene>
<sequence length="833" mass="89243">MADAPLPVKAVIGQVAEALRARGKAVLIAPPGAGKTTGIAPALLNETWCSGSILLLSPRRVAARAAAERMAAQMQQQAGQTVGYATRMDSRVSAVSRIIVMTEAIFVSRITSDPDLAGISAVLFDEAHERHLDSDLGLALALEAQSVLRPDLRILIMSATIDGARFAELLGDAAVVQSEGRSHPLAIVHDGGGADQRVEHRVARAVRRAWADTADDPSRDILVFLPGVRDIDRVHEILAPQLPEAALLLLHGQVAPAEQRRALVRDKQGRRRIVLATAIAETSLTLDGVSIVVDAGLSRRARFDAETGLTRLVTTRASQASAAQRAGRAARQRAGTCYRLWEQAASSGMPSFDPPEILGADLAPMTLTLAKWGTRAEDLRWLDPPSPAALVVARAGLRALGAIDENDALTPHGTQLESMGLAPPLAAMVLYGARHGASQTAARLALLVQERRLGGTSDDLSVRLAQWNRSTDAHADAARALAAGWARLAQQIANVPDRSPSDKPLPHEVPSCGVLLAQAFPKQVARRRDASGEYWLTAGGRGLRLDPASALARSEWLSVTAAQGEASGARIMAATPLEPKAVEQWLTQRIDRRSVLRWHEGRVEARVQRRLGAITLAEGPDPNPDQEAIAAMLVAKLRSAGLDALPLGTASQALLMRAHFAGLEELAPTTLLAEAECWLLPLVGGSRSLGDLDVSAIHHALYARLDWTARQTLERVAPPLFVSPAGSSHPIDYAAPGGPQVTLRVQALFGLDLHPLSGSPPRPLLLQLTSPAGRPIQATADLPGFWRGSWVDVRRDMKGRYPRHRWPERPWEEAPSLKTRNAFEKGRTGGQQA</sequence>
<dbReference type="Pfam" id="PF00270">
    <property type="entry name" value="DEAD"/>
    <property type="match status" value="1"/>
</dbReference>
<keyword evidence="1" id="KW-0547">Nucleotide-binding</keyword>
<dbReference type="PROSITE" id="PS00690">
    <property type="entry name" value="DEAH_ATP_HELICASE"/>
    <property type="match status" value="1"/>
</dbReference>
<dbReference type="Pfam" id="PF08482">
    <property type="entry name" value="HrpB_C"/>
    <property type="match status" value="1"/>
</dbReference>
<dbReference type="EMBL" id="JAVRHS010000008">
    <property type="protein sequence ID" value="MDT0576554.1"/>
    <property type="molecule type" value="Genomic_DNA"/>
</dbReference>
<dbReference type="PANTHER" id="PTHR43519">
    <property type="entry name" value="ATP-DEPENDENT RNA HELICASE HRPB"/>
    <property type="match status" value="1"/>
</dbReference>
<comment type="caution">
    <text evidence="8">The sequence shown here is derived from an EMBL/GenBank/DDBJ whole genome shotgun (WGS) entry which is preliminary data.</text>
</comment>
<dbReference type="Gene3D" id="3.40.50.300">
    <property type="entry name" value="P-loop containing nucleotide triphosphate hydrolases"/>
    <property type="match status" value="2"/>
</dbReference>
<dbReference type="Proteomes" id="UP001259803">
    <property type="component" value="Unassembled WGS sequence"/>
</dbReference>
<dbReference type="Gene3D" id="1.20.120.1080">
    <property type="match status" value="1"/>
</dbReference>
<keyword evidence="4" id="KW-0067">ATP-binding</keyword>
<keyword evidence="9" id="KW-1185">Reference proteome</keyword>
<organism evidence="8 9">
    <name type="scientific">Croceicoccus esteveae</name>
    <dbReference type="NCBI Taxonomy" id="3075597"/>
    <lineage>
        <taxon>Bacteria</taxon>
        <taxon>Pseudomonadati</taxon>
        <taxon>Pseudomonadota</taxon>
        <taxon>Alphaproteobacteria</taxon>
        <taxon>Sphingomonadales</taxon>
        <taxon>Erythrobacteraceae</taxon>
        <taxon>Croceicoccus</taxon>
    </lineage>
</organism>
<dbReference type="PANTHER" id="PTHR43519:SF1">
    <property type="entry name" value="ATP-DEPENDENT RNA HELICASE HRPB"/>
    <property type="match status" value="1"/>
</dbReference>
<evidence type="ECO:0000259" key="7">
    <source>
        <dbReference type="PROSITE" id="PS51194"/>
    </source>
</evidence>
<dbReference type="InterPro" id="IPR014001">
    <property type="entry name" value="Helicase_ATP-bd"/>
</dbReference>
<keyword evidence="2" id="KW-0378">Hydrolase</keyword>
<dbReference type="InterPro" id="IPR011545">
    <property type="entry name" value="DEAD/DEAH_box_helicase_dom"/>
</dbReference>
<protein>
    <submittedName>
        <fullName evidence="8">ATP-dependent helicase HrpB</fullName>
    </submittedName>
</protein>
<keyword evidence="3 8" id="KW-0347">Helicase</keyword>
<reference evidence="8 9" key="1">
    <citation type="submission" date="2023-09" db="EMBL/GenBank/DDBJ databases">
        <authorList>
            <person name="Rey-Velasco X."/>
        </authorList>
    </citation>
    <scope>NUCLEOTIDE SEQUENCE [LARGE SCALE GENOMIC DNA]</scope>
    <source>
        <strain evidence="8 9">F390</strain>
    </source>
</reference>
<dbReference type="PROSITE" id="PS51194">
    <property type="entry name" value="HELICASE_CTER"/>
    <property type="match status" value="1"/>
</dbReference>
<dbReference type="SUPFAM" id="SSF52540">
    <property type="entry name" value="P-loop containing nucleoside triphosphate hydrolases"/>
    <property type="match status" value="1"/>
</dbReference>
<evidence type="ECO:0000256" key="1">
    <source>
        <dbReference type="ARBA" id="ARBA00022741"/>
    </source>
</evidence>
<dbReference type="InterPro" id="IPR001650">
    <property type="entry name" value="Helicase_C-like"/>
</dbReference>
<dbReference type="GO" id="GO:0004386">
    <property type="term" value="F:helicase activity"/>
    <property type="evidence" value="ECO:0007669"/>
    <property type="project" value="UniProtKB-KW"/>
</dbReference>
<proteinExistence type="predicted"/>
<dbReference type="PIRSF" id="PIRSF005496">
    <property type="entry name" value="ATP_hel_hrpB"/>
    <property type="match status" value="1"/>
</dbReference>
<dbReference type="InterPro" id="IPR013689">
    <property type="entry name" value="RNA_helicase_ATP-dep_HrpB_C"/>
</dbReference>
<dbReference type="InterPro" id="IPR007502">
    <property type="entry name" value="Helicase-assoc_dom"/>
</dbReference>
<evidence type="ECO:0000256" key="4">
    <source>
        <dbReference type="ARBA" id="ARBA00022840"/>
    </source>
</evidence>
<dbReference type="SMART" id="SM00490">
    <property type="entry name" value="HELICc"/>
    <property type="match status" value="1"/>
</dbReference>
<dbReference type="RefSeq" id="WP_311341129.1">
    <property type="nucleotide sequence ID" value="NZ_JAVRHS010000008.1"/>
</dbReference>
<accession>A0ABU2ZLU6</accession>
<feature type="domain" description="Helicase C-terminal" evidence="7">
    <location>
        <begin position="205"/>
        <end position="373"/>
    </location>
</feature>
<evidence type="ECO:0000313" key="9">
    <source>
        <dbReference type="Proteomes" id="UP001259803"/>
    </source>
</evidence>
<evidence type="ECO:0000259" key="6">
    <source>
        <dbReference type="PROSITE" id="PS51192"/>
    </source>
</evidence>
<dbReference type="InterPro" id="IPR010225">
    <property type="entry name" value="HrpB"/>
</dbReference>
<dbReference type="SMART" id="SM00487">
    <property type="entry name" value="DEXDc"/>
    <property type="match status" value="1"/>
</dbReference>
<evidence type="ECO:0000256" key="5">
    <source>
        <dbReference type="SAM" id="MobiDB-lite"/>
    </source>
</evidence>
<dbReference type="SMART" id="SM00847">
    <property type="entry name" value="HA2"/>
    <property type="match status" value="1"/>
</dbReference>
<dbReference type="InterPro" id="IPR027417">
    <property type="entry name" value="P-loop_NTPase"/>
</dbReference>
<dbReference type="Pfam" id="PF00271">
    <property type="entry name" value="Helicase_C"/>
    <property type="match status" value="1"/>
</dbReference>
<feature type="region of interest" description="Disordered" evidence="5">
    <location>
        <begin position="807"/>
        <end position="833"/>
    </location>
</feature>